<dbReference type="Proteomes" id="UP000528322">
    <property type="component" value="Unassembled WGS sequence"/>
</dbReference>
<dbReference type="EMBL" id="JACHID010000002">
    <property type="protein sequence ID" value="MBB5021230.1"/>
    <property type="molecule type" value="Genomic_DNA"/>
</dbReference>
<reference evidence="6 7" key="1">
    <citation type="submission" date="2020-08" db="EMBL/GenBank/DDBJ databases">
        <title>Genomic Encyclopedia of Type Strains, Phase IV (KMG-IV): sequencing the most valuable type-strain genomes for metagenomic binning, comparative biology and taxonomic classification.</title>
        <authorList>
            <person name="Goeker M."/>
        </authorList>
    </citation>
    <scope>NUCLEOTIDE SEQUENCE [LARGE SCALE GENOMIC DNA]</scope>
    <source>
        <strain evidence="6 7">DSM 22071</strain>
    </source>
</reference>
<keyword evidence="7" id="KW-1185">Reference proteome</keyword>
<dbReference type="RefSeq" id="WP_183729545.1">
    <property type="nucleotide sequence ID" value="NZ_JACHID010000002.1"/>
</dbReference>
<feature type="transmembrane region" description="Helical" evidence="5">
    <location>
        <begin position="67"/>
        <end position="86"/>
    </location>
</feature>
<name>A0A7W7Y348_9BACT</name>
<keyword evidence="2 5" id="KW-0812">Transmembrane</keyword>
<feature type="transmembrane region" description="Helical" evidence="5">
    <location>
        <begin position="166"/>
        <end position="184"/>
    </location>
</feature>
<evidence type="ECO:0000256" key="1">
    <source>
        <dbReference type="ARBA" id="ARBA00022475"/>
    </source>
</evidence>
<dbReference type="AlphaFoldDB" id="A0A7W7Y348"/>
<evidence type="ECO:0000256" key="5">
    <source>
        <dbReference type="SAM" id="Phobius"/>
    </source>
</evidence>
<evidence type="ECO:0000256" key="2">
    <source>
        <dbReference type="ARBA" id="ARBA00022692"/>
    </source>
</evidence>
<evidence type="ECO:0000313" key="7">
    <source>
        <dbReference type="Proteomes" id="UP000528322"/>
    </source>
</evidence>
<feature type="transmembrane region" description="Helical" evidence="5">
    <location>
        <begin position="6"/>
        <end position="26"/>
    </location>
</feature>
<keyword evidence="4 5" id="KW-0472">Membrane</keyword>
<keyword evidence="3 5" id="KW-1133">Transmembrane helix</keyword>
<keyword evidence="1" id="KW-1003">Cell membrane</keyword>
<organism evidence="6 7">
    <name type="scientific">Desulfurispira natronophila</name>
    <dbReference type="NCBI Taxonomy" id="682562"/>
    <lineage>
        <taxon>Bacteria</taxon>
        <taxon>Pseudomonadati</taxon>
        <taxon>Chrysiogenota</taxon>
        <taxon>Chrysiogenia</taxon>
        <taxon>Chrysiogenales</taxon>
        <taxon>Chrysiogenaceae</taxon>
        <taxon>Desulfurispira</taxon>
    </lineage>
</organism>
<evidence type="ECO:0000256" key="3">
    <source>
        <dbReference type="ARBA" id="ARBA00022989"/>
    </source>
</evidence>
<feature type="transmembrane region" description="Helical" evidence="5">
    <location>
        <begin position="130"/>
        <end position="154"/>
    </location>
</feature>
<feature type="transmembrane region" description="Helical" evidence="5">
    <location>
        <begin position="33"/>
        <end position="55"/>
    </location>
</feature>
<sequence>MLTGMLVLGLVVASNNFAVAIGLGAMGHGLHRWRIAVVFGFFEFLAPLLGLWAGHEMSTMLHQRGPWLAAPLLAALGLWAVWDAFIASQHDWQRKERFYHRALISWVGLVVLAVILSVDNLLVGFSLGVNVVASLSLAAYISLFTVLFTLLGLYIGSACRHHWEKAAQVLSGLLFIGLGMYLWGG</sequence>
<comment type="caution">
    <text evidence="6">The sequence shown here is derived from an EMBL/GenBank/DDBJ whole genome shotgun (WGS) entry which is preliminary data.</text>
</comment>
<proteinExistence type="predicted"/>
<evidence type="ECO:0000313" key="6">
    <source>
        <dbReference type="EMBL" id="MBB5021230.1"/>
    </source>
</evidence>
<dbReference type="Pfam" id="PF02659">
    <property type="entry name" value="Mntp"/>
    <property type="match status" value="1"/>
</dbReference>
<feature type="transmembrane region" description="Helical" evidence="5">
    <location>
        <begin position="98"/>
        <end position="118"/>
    </location>
</feature>
<protein>
    <submittedName>
        <fullName evidence="6">Putative Mn2+ efflux pump MntP</fullName>
    </submittedName>
</protein>
<evidence type="ECO:0000256" key="4">
    <source>
        <dbReference type="ARBA" id="ARBA00023136"/>
    </source>
</evidence>
<gene>
    <name evidence="6" type="ORF">HNR37_000536</name>
</gene>
<dbReference type="PANTHER" id="PTHR35529">
    <property type="entry name" value="MANGANESE EFFLUX PUMP MNTP-RELATED"/>
    <property type="match status" value="1"/>
</dbReference>
<accession>A0A7W7Y348</accession>
<dbReference type="InterPro" id="IPR003810">
    <property type="entry name" value="Mntp/YtaF"/>
</dbReference>
<dbReference type="PANTHER" id="PTHR35529:SF1">
    <property type="entry name" value="MANGANESE EFFLUX PUMP MNTP-RELATED"/>
    <property type="match status" value="1"/>
</dbReference>